<dbReference type="STRING" id="104421.E2AEC1"/>
<organism evidence="3">
    <name type="scientific">Camponotus floridanus</name>
    <name type="common">Florida carpenter ant</name>
    <dbReference type="NCBI Taxonomy" id="104421"/>
    <lineage>
        <taxon>Eukaryota</taxon>
        <taxon>Metazoa</taxon>
        <taxon>Ecdysozoa</taxon>
        <taxon>Arthropoda</taxon>
        <taxon>Hexapoda</taxon>
        <taxon>Insecta</taxon>
        <taxon>Pterygota</taxon>
        <taxon>Neoptera</taxon>
        <taxon>Endopterygota</taxon>
        <taxon>Hymenoptera</taxon>
        <taxon>Apocrita</taxon>
        <taxon>Aculeata</taxon>
        <taxon>Formicoidea</taxon>
        <taxon>Formicidae</taxon>
        <taxon>Formicinae</taxon>
        <taxon>Camponotus</taxon>
    </lineage>
</organism>
<gene>
    <name evidence="2" type="ORF">EAG_13265</name>
</gene>
<feature type="domain" description="J" evidence="1">
    <location>
        <begin position="1"/>
        <end position="65"/>
    </location>
</feature>
<dbReference type="AlphaFoldDB" id="E2AEC1"/>
<evidence type="ECO:0000259" key="1">
    <source>
        <dbReference type="PROSITE" id="PS50076"/>
    </source>
</evidence>
<dbReference type="SMART" id="SM00271">
    <property type="entry name" value="DnaJ"/>
    <property type="match status" value="1"/>
</dbReference>
<dbReference type="PANTHER" id="PTHR44873:SF1">
    <property type="entry name" value="DNAJ HOMOLOG SUBFAMILY C MEMBER 30, MITOCHONDRIAL"/>
    <property type="match status" value="1"/>
</dbReference>
<dbReference type="FunCoup" id="E2AEC1">
    <property type="interactions" value="636"/>
</dbReference>
<dbReference type="InterPro" id="IPR036869">
    <property type="entry name" value="J_dom_sf"/>
</dbReference>
<dbReference type="EMBL" id="GL438827">
    <property type="protein sequence ID" value="EFN68354.1"/>
    <property type="molecule type" value="Genomic_DNA"/>
</dbReference>
<protein>
    <submittedName>
        <fullName evidence="2">DnaJ-like protein subfamily C member 30</fullName>
    </submittedName>
</protein>
<name>E2AEC1_CAMFO</name>
<sequence length="151" mass="17892">NHYDTLKITPHATQNEVKSAYYKLSLEYHPDKNKSGYAKQKFHDISEAYEVLGNHELRKNYDRDIMIHQPSSSTTAQESTVHNKDKVYSGSSRNYNFDAWMHAHYGEQLHRYRIRRNIYEQHKATEELRRGENSSQIVQYILLLVTLMLAF</sequence>
<feature type="non-terminal residue" evidence="2">
    <location>
        <position position="1"/>
    </location>
</feature>
<dbReference type="CDD" id="cd06257">
    <property type="entry name" value="DnaJ"/>
    <property type="match status" value="1"/>
</dbReference>
<dbReference type="Pfam" id="PF00226">
    <property type="entry name" value="DnaJ"/>
    <property type="match status" value="1"/>
</dbReference>
<dbReference type="InterPro" id="IPR053025">
    <property type="entry name" value="Mito_ATP_Synthase-Asso"/>
</dbReference>
<dbReference type="Gene3D" id="1.10.287.110">
    <property type="entry name" value="DnaJ domain"/>
    <property type="match status" value="1"/>
</dbReference>
<dbReference type="PROSITE" id="PS00636">
    <property type="entry name" value="DNAJ_1"/>
    <property type="match status" value="1"/>
</dbReference>
<dbReference type="PANTHER" id="PTHR44873">
    <property type="entry name" value="DNAJ HOMOLOG SUBFAMILY C MEMBER 30, MITOCHONDRIAL"/>
    <property type="match status" value="1"/>
</dbReference>
<feature type="non-terminal residue" evidence="2">
    <location>
        <position position="151"/>
    </location>
</feature>
<dbReference type="Proteomes" id="UP000000311">
    <property type="component" value="Unassembled WGS sequence"/>
</dbReference>
<reference evidence="2 3" key="1">
    <citation type="journal article" date="2010" name="Science">
        <title>Genomic comparison of the ants Camponotus floridanus and Harpegnathos saltator.</title>
        <authorList>
            <person name="Bonasio R."/>
            <person name="Zhang G."/>
            <person name="Ye C."/>
            <person name="Mutti N.S."/>
            <person name="Fang X."/>
            <person name="Qin N."/>
            <person name="Donahue G."/>
            <person name="Yang P."/>
            <person name="Li Q."/>
            <person name="Li C."/>
            <person name="Zhang P."/>
            <person name="Huang Z."/>
            <person name="Berger S.L."/>
            <person name="Reinberg D."/>
            <person name="Wang J."/>
            <person name="Liebig J."/>
        </authorList>
    </citation>
    <scope>NUCLEOTIDE SEQUENCE [LARGE SCALE GENOMIC DNA]</scope>
    <source>
        <strain evidence="3">C129</strain>
    </source>
</reference>
<dbReference type="InterPro" id="IPR018253">
    <property type="entry name" value="DnaJ_domain_CS"/>
</dbReference>
<dbReference type="PRINTS" id="PR00625">
    <property type="entry name" value="JDOMAIN"/>
</dbReference>
<keyword evidence="3" id="KW-1185">Reference proteome</keyword>
<evidence type="ECO:0000313" key="3">
    <source>
        <dbReference type="Proteomes" id="UP000000311"/>
    </source>
</evidence>
<dbReference type="InterPro" id="IPR001623">
    <property type="entry name" value="DnaJ_domain"/>
</dbReference>
<dbReference type="OMA" id="ANRTMFD"/>
<proteinExistence type="predicted"/>
<evidence type="ECO:0000313" key="2">
    <source>
        <dbReference type="EMBL" id="EFN68354.1"/>
    </source>
</evidence>
<dbReference type="OrthoDB" id="376357at2759"/>
<accession>E2AEC1</accession>
<dbReference type="InParanoid" id="E2AEC1"/>
<dbReference type="PROSITE" id="PS50076">
    <property type="entry name" value="DNAJ_2"/>
    <property type="match status" value="1"/>
</dbReference>
<dbReference type="SUPFAM" id="SSF46565">
    <property type="entry name" value="Chaperone J-domain"/>
    <property type="match status" value="1"/>
</dbReference>